<evidence type="ECO:0000256" key="2">
    <source>
        <dbReference type="SAM" id="MobiDB-lite"/>
    </source>
</evidence>
<sequence length="1261" mass="135832">MDDPGWVGLTNFVCTAGLIHSAQELPNAGLRLFLMLTDSHGTLPSTFQAYKYHRPLTLRRPAWPLLQFAIPHLSEPDSVYFLIEVKTATPSSWAGLGRAGEPWAWNIPPRRWRLHHDSPLGSWHLTECLWVPGAAMGTGAEDQPEIQLAAPGLTPAHHLCGSSLRTLPRAKAPSLLLWPPAGAPRPAFVGHMPPWLWHMPRPATRALCPRELHLPRSPLPMPPPPVTADLKPHFTKPKVPRKAKGAPEPLPPPTQLQWKQITWTRSRVGVSSQAWTSGALRARSPLEDLAPADPAHNSETVREGLTAIAPITQGFPFTVCQQCFSSLWVTSLVHPLRAAKCPTQTLGPLVPHHPTLPWPLPASPWVPPGPPSPHLTRYLPRRGSVPASLLHCASRSHAWPSWLGGSCFLPGGYPPTPRLSSGGRELHGDPTLAWLGASSALHPSWFPGSTSSQLGGLTSLGLSLLNYEIQTGNQVAGRGSPSLQKPIRRAEVGASRFPSYSSVNCIPNSSQSLVLLPLWAKVHCELCPGSWALSNGTWRYTQKSPEVNSPLVGPRAGRPRSDSNNAHQRTWAIHLHMGPALHPVGVRVGQGEGLSGKISRLRRDPLTATVLPSSTFKSTTGKALVLCVRNDPLQDVSQTLVQKTVGWWSCAHVPCLPEGRSTVNPSLLRSPHQPEEKLPVGLSACPMAPLQDEPHPGGWLKARTRRVERTPCMGDIPTAQRPKRQGSVQCWKGEGRRERRPGSGQGGAKVAGSFNECRLSATSHRPVVHIRTEPTEVRGPAPWACDSWPTSQPLGLPDPNDPPCPPEQTSLVDGVQGPRPALPCLSFHICGMEMRTPTPPGSRAFCLYKSGNAFLGPGAIDSGGKALQWGLRLGHCNGAWNLASRGTGFKSGSRPFLTPCVILGRSLNIPGPQTPERRFMLALHTASPRLLAPPSKMPLGPSPTHPLHLVPEALLTSPPSSSRLSSPVSGSSHWLFPLPECPSLRSPFAGCLLRGAFLTSQLKRLFPPQVIGFTTLLPAEAICLIVYVLVVCLPHPHPAHLECQQEESRDKAWPGAGAPQTVDDGTLMRSDDQLPVASIWFGGAWGSRPAGAYPHLAEKPPIPRALLRSAPPSPGIPGSASPSRQACPSSRDNVQRATSVLSLSSISSPESLSVGEGREGHTPPLLCPHGVSLAQAGQATEPSFNRIKPQLERLRSMCCTLEAGGVGECQCRGVPMSRVGMPTRRVEAKVGPCVPRQQEREREEQSQWDLGQASGRAGPGL</sequence>
<dbReference type="Proteomes" id="UP000299084">
    <property type="component" value="Unassembled WGS sequence"/>
</dbReference>
<reference evidence="3 4" key="1">
    <citation type="journal article" date="2019" name="Mol. Ecol. Resour.">
        <title>Improving Illumina assemblies with Hi-C and long reads: an example with the North African dromedary.</title>
        <authorList>
            <person name="Elbers J.P."/>
            <person name="Rogers M.F."/>
            <person name="Perelman P.L."/>
            <person name="Proskuryakova A.A."/>
            <person name="Serdyukova N.A."/>
            <person name="Johnson W.E."/>
            <person name="Horin P."/>
            <person name="Corander J."/>
            <person name="Murphy D."/>
            <person name="Burger P.A."/>
        </authorList>
    </citation>
    <scope>NUCLEOTIDE SEQUENCE [LARGE SCALE GENOMIC DNA]</scope>
    <source>
        <strain evidence="3">Drom800</strain>
        <tissue evidence="3">Blood</tissue>
    </source>
</reference>
<protein>
    <submittedName>
        <fullName evidence="3">Uncharacterized protein</fullName>
    </submittedName>
</protein>
<keyword evidence="1" id="KW-0945">Host-virus interaction</keyword>
<name>A0A5N4DEA1_CAMDR</name>
<keyword evidence="4" id="KW-1185">Reference proteome</keyword>
<gene>
    <name evidence="3" type="ORF">Cadr_000017462</name>
</gene>
<accession>A0A5N4DEA1</accession>
<feature type="compositionally biased region" description="Low complexity" evidence="2">
    <location>
        <begin position="1139"/>
        <end position="1153"/>
    </location>
</feature>
<feature type="region of interest" description="Disordered" evidence="2">
    <location>
        <begin position="1229"/>
        <end position="1261"/>
    </location>
</feature>
<dbReference type="AlphaFoldDB" id="A0A5N4DEA1"/>
<organism evidence="3 4">
    <name type="scientific">Camelus dromedarius</name>
    <name type="common">Dromedary</name>
    <name type="synonym">Arabian camel</name>
    <dbReference type="NCBI Taxonomy" id="9838"/>
    <lineage>
        <taxon>Eukaryota</taxon>
        <taxon>Metazoa</taxon>
        <taxon>Chordata</taxon>
        <taxon>Craniata</taxon>
        <taxon>Vertebrata</taxon>
        <taxon>Euteleostomi</taxon>
        <taxon>Mammalia</taxon>
        <taxon>Eutheria</taxon>
        <taxon>Laurasiatheria</taxon>
        <taxon>Artiodactyla</taxon>
        <taxon>Tylopoda</taxon>
        <taxon>Camelidae</taxon>
        <taxon>Camelus</taxon>
    </lineage>
</organism>
<feature type="region of interest" description="Disordered" evidence="2">
    <location>
        <begin position="1104"/>
        <end position="1162"/>
    </location>
</feature>
<comment type="caution">
    <text evidence="3">The sequence shown here is derived from an EMBL/GenBank/DDBJ whole genome shotgun (WGS) entry which is preliminary data.</text>
</comment>
<dbReference type="PANTHER" id="PTHR13037">
    <property type="entry name" value="FORMIN"/>
    <property type="match status" value="1"/>
</dbReference>
<evidence type="ECO:0000313" key="3">
    <source>
        <dbReference type="EMBL" id="KAB1269471.1"/>
    </source>
</evidence>
<feature type="region of interest" description="Disordered" evidence="2">
    <location>
        <begin position="713"/>
        <end position="752"/>
    </location>
</feature>
<dbReference type="EMBL" id="JWIN03000012">
    <property type="protein sequence ID" value="KAB1269471.1"/>
    <property type="molecule type" value="Genomic_DNA"/>
</dbReference>
<feature type="region of interest" description="Disordered" evidence="2">
    <location>
        <begin position="1046"/>
        <end position="1068"/>
    </location>
</feature>
<proteinExistence type="predicted"/>
<evidence type="ECO:0000256" key="1">
    <source>
        <dbReference type="ARBA" id="ARBA00022581"/>
    </source>
</evidence>
<feature type="compositionally biased region" description="Polar residues" evidence="2">
    <location>
        <begin position="1124"/>
        <end position="1138"/>
    </location>
</feature>
<dbReference type="PANTHER" id="PTHR13037:SF24">
    <property type="entry name" value="POLYCOMB PROTEIN PCL-RELATED"/>
    <property type="match status" value="1"/>
</dbReference>
<feature type="region of interest" description="Disordered" evidence="2">
    <location>
        <begin position="545"/>
        <end position="565"/>
    </location>
</feature>
<evidence type="ECO:0000313" key="4">
    <source>
        <dbReference type="Proteomes" id="UP000299084"/>
    </source>
</evidence>
<feature type="region of interest" description="Disordered" evidence="2">
    <location>
        <begin position="781"/>
        <end position="815"/>
    </location>
</feature>